<comment type="caution">
    <text evidence="1">The sequence shown here is derived from an EMBL/GenBank/DDBJ whole genome shotgun (WGS) entry which is preliminary data.</text>
</comment>
<evidence type="ECO:0000313" key="1">
    <source>
        <dbReference type="EMBL" id="KAG8003962.1"/>
    </source>
</evidence>
<accession>A0ACB7EPA5</accession>
<dbReference type="Proteomes" id="UP000805704">
    <property type="component" value="Chromosome 3"/>
</dbReference>
<gene>
    <name evidence="1" type="primary">NUDT22</name>
    <name evidence="1" type="ORF">GBF38_007992</name>
</gene>
<feature type="non-terminal residue" evidence="1">
    <location>
        <position position="1"/>
    </location>
</feature>
<organism evidence="1 2">
    <name type="scientific">Nibea albiflora</name>
    <name type="common">Yellow drum</name>
    <name type="synonym">Corvina albiflora</name>
    <dbReference type="NCBI Taxonomy" id="240163"/>
    <lineage>
        <taxon>Eukaryota</taxon>
        <taxon>Metazoa</taxon>
        <taxon>Chordata</taxon>
        <taxon>Craniata</taxon>
        <taxon>Vertebrata</taxon>
        <taxon>Euteleostomi</taxon>
        <taxon>Actinopterygii</taxon>
        <taxon>Neopterygii</taxon>
        <taxon>Teleostei</taxon>
        <taxon>Neoteleostei</taxon>
        <taxon>Acanthomorphata</taxon>
        <taxon>Eupercaria</taxon>
        <taxon>Sciaenidae</taxon>
        <taxon>Nibea</taxon>
    </lineage>
</organism>
<dbReference type="EMBL" id="CM024791">
    <property type="protein sequence ID" value="KAG8003962.1"/>
    <property type="molecule type" value="Genomic_DNA"/>
</dbReference>
<protein>
    <submittedName>
        <fullName evidence="1">Nucleoside diphosphate-linked moiety X motif 22</fullName>
    </submittedName>
</protein>
<sequence length="401" mass="44466">FYRSVTASVSEESEDTNDTPQSEMMDSEVSVLLHCAAWSGLLESQVQVELSESFNRKTDPALERQIEEVWTERVSKEPWLFNGSKFRLHSFCLASSSSVSPKHPCAEDQKVECTSDQNSCHIPVDQAENTDHQEAAPLLTLRLGLTCYKDYLGTNWSCQVSELRQLGEVKFSDPLALLAQPLGVGGIVCTDDGQVVLIRRSQKVAEAGGLLDIPGGHPEPKVRRNKVNEVSLTCLMCYLHRCCLPQVVCERLGLEVCEEQIRVDMMQQRPVVSELFSSVCAEIRDEVNIPLSSLGQPVLMGVALNHTSAGRPSAEFYVSCSLTSDEVRKLYWKGGAEANESTDIVFLSRAELLQLDRSSRLWSELCPSAKGAVLLYQAVKPDGQRCQNRPRDTQLIVSEDG</sequence>
<keyword evidence="2" id="KW-1185">Reference proteome</keyword>
<proteinExistence type="predicted"/>
<evidence type="ECO:0000313" key="2">
    <source>
        <dbReference type="Proteomes" id="UP000805704"/>
    </source>
</evidence>
<name>A0ACB7EPA5_NIBAL</name>
<reference evidence="1" key="1">
    <citation type="submission" date="2020-04" db="EMBL/GenBank/DDBJ databases">
        <title>A chromosome-scale assembly and high-density genetic map of the yellow drum (Nibea albiflora) genome.</title>
        <authorList>
            <person name="Xu D."/>
            <person name="Zhang W."/>
            <person name="Chen R."/>
            <person name="Tan P."/>
            <person name="Wang L."/>
            <person name="Song H."/>
            <person name="Tian L."/>
            <person name="Zhu Q."/>
            <person name="Wang B."/>
        </authorList>
    </citation>
    <scope>NUCLEOTIDE SEQUENCE</scope>
    <source>
        <strain evidence="1">ZJHYS-2018</strain>
    </source>
</reference>